<name>A0A5B6THH4_9BACT</name>
<feature type="transmembrane region" description="Helical" evidence="3">
    <location>
        <begin position="241"/>
        <end position="266"/>
    </location>
</feature>
<proteinExistence type="predicted"/>
<keyword evidence="7" id="KW-1185">Reference proteome</keyword>
<comment type="caution">
    <text evidence="6">The sequence shown here is derived from an EMBL/GenBank/DDBJ whole genome shotgun (WGS) entry which is preliminary data.</text>
</comment>
<dbReference type="PROSITE" id="PS51257">
    <property type="entry name" value="PROKAR_LIPOPROTEIN"/>
    <property type="match status" value="1"/>
</dbReference>
<organism evidence="6 7">
    <name type="scientific">Rufibacter hautae</name>
    <dbReference type="NCBI Taxonomy" id="2595005"/>
    <lineage>
        <taxon>Bacteria</taxon>
        <taxon>Pseudomonadati</taxon>
        <taxon>Bacteroidota</taxon>
        <taxon>Cytophagia</taxon>
        <taxon>Cytophagales</taxon>
        <taxon>Hymenobacteraceae</taxon>
        <taxon>Rufibacter</taxon>
    </lineage>
</organism>
<keyword evidence="3" id="KW-1133">Transmembrane helix</keyword>
<dbReference type="AlphaFoldDB" id="A0A5B6THH4"/>
<keyword evidence="3" id="KW-0812">Transmembrane</keyword>
<evidence type="ECO:0000256" key="1">
    <source>
        <dbReference type="SAM" id="Coils"/>
    </source>
</evidence>
<evidence type="ECO:0000256" key="3">
    <source>
        <dbReference type="SAM" id="Phobius"/>
    </source>
</evidence>
<dbReference type="Pfam" id="PF14257">
    <property type="entry name" value="DUF4349"/>
    <property type="match status" value="1"/>
</dbReference>
<dbReference type="RefSeq" id="WP_149091696.1">
    <property type="nucleotide sequence ID" value="NZ_VKKY01000002.1"/>
</dbReference>
<evidence type="ECO:0000256" key="2">
    <source>
        <dbReference type="SAM" id="MobiDB-lite"/>
    </source>
</evidence>
<keyword evidence="1" id="KW-0175">Coiled coil</keyword>
<evidence type="ECO:0000313" key="6">
    <source>
        <dbReference type="EMBL" id="KAA3438640.1"/>
    </source>
</evidence>
<accession>A0A5B6THH4</accession>
<evidence type="ECO:0000259" key="5">
    <source>
        <dbReference type="Pfam" id="PF14257"/>
    </source>
</evidence>
<dbReference type="EMBL" id="VKKY01000002">
    <property type="protein sequence ID" value="KAA3438640.1"/>
    <property type="molecule type" value="Genomic_DNA"/>
</dbReference>
<dbReference type="Proteomes" id="UP000324133">
    <property type="component" value="Unassembled WGS sequence"/>
</dbReference>
<feature type="coiled-coil region" evidence="1">
    <location>
        <begin position="176"/>
        <end position="203"/>
    </location>
</feature>
<sequence>MKKNLSLLSLPFLMSLSVLFSGCAAKESASVTEDAVQQVSPESAPAADNATADKSKPKQDRVIRQAEVKFQVQDLAASTQRVEAAVDEMDATLANTTQHQSDDAKTTKFVIRVKPENFKPLLRQLQKESVILDERTITTEDVGMEYVDLEARKKAKLAVEQRFMGLLKEAKNIKQILEVEREIQVVREEIESAEARLRFLQNQTSYSTIRLAMYQVIPAPVVEEPSFVTRLVEAMSTGWELWLSLIVGLCYIWPVWLVVLGIFIFLRKRNLA</sequence>
<evidence type="ECO:0000313" key="7">
    <source>
        <dbReference type="Proteomes" id="UP000324133"/>
    </source>
</evidence>
<keyword evidence="4" id="KW-0732">Signal</keyword>
<feature type="signal peptide" evidence="4">
    <location>
        <begin position="1"/>
        <end position="20"/>
    </location>
</feature>
<evidence type="ECO:0000256" key="4">
    <source>
        <dbReference type="SAM" id="SignalP"/>
    </source>
</evidence>
<keyword evidence="3" id="KW-0472">Membrane</keyword>
<feature type="chain" id="PRO_5022707171" evidence="4">
    <location>
        <begin position="21"/>
        <end position="272"/>
    </location>
</feature>
<dbReference type="InterPro" id="IPR025645">
    <property type="entry name" value="DUF4349"/>
</dbReference>
<protein>
    <submittedName>
        <fullName evidence="6">DUF4349 domain-containing protein</fullName>
    </submittedName>
</protein>
<reference evidence="6 7" key="1">
    <citation type="submission" date="2019-07" db="EMBL/GenBank/DDBJ databases">
        <title>Rufibacter sp. nov., isolated from lake sediment.</title>
        <authorList>
            <person name="Qu J.-H."/>
        </authorList>
    </citation>
    <scope>NUCLEOTIDE SEQUENCE [LARGE SCALE GENOMIC DNA]</scope>
    <source>
        <strain evidence="6 7">NBS58-1</strain>
    </source>
</reference>
<dbReference type="OrthoDB" id="5381491at2"/>
<gene>
    <name evidence="6" type="ORF">FOA19_15570</name>
</gene>
<feature type="region of interest" description="Disordered" evidence="2">
    <location>
        <begin position="37"/>
        <end position="59"/>
    </location>
</feature>
<feature type="domain" description="DUF4349" evidence="5">
    <location>
        <begin position="61"/>
        <end position="265"/>
    </location>
</feature>